<dbReference type="InParanoid" id="W0DY46"/>
<evidence type="ECO:0000313" key="6">
    <source>
        <dbReference type="Proteomes" id="UP000005380"/>
    </source>
</evidence>
<dbReference type="NCBIfam" id="TIGR01730">
    <property type="entry name" value="RND_mfp"/>
    <property type="match status" value="1"/>
</dbReference>
<evidence type="ECO:0000313" key="5">
    <source>
        <dbReference type="EMBL" id="AHF01914.1"/>
    </source>
</evidence>
<dbReference type="eggNOG" id="COG0845">
    <property type="taxonomic scope" value="Bacteria"/>
</dbReference>
<organism evidence="5 6">
    <name type="scientific">Thiomicrospira aerophila AL3</name>
    <dbReference type="NCBI Taxonomy" id="717772"/>
    <lineage>
        <taxon>Bacteria</taxon>
        <taxon>Pseudomonadati</taxon>
        <taxon>Pseudomonadota</taxon>
        <taxon>Gammaproteobacteria</taxon>
        <taxon>Thiotrichales</taxon>
        <taxon>Piscirickettsiaceae</taxon>
        <taxon>Thiomicrospira</taxon>
    </lineage>
</organism>
<dbReference type="HOGENOM" id="CLU_018816_1_2_6"/>
<dbReference type="Gene3D" id="2.40.30.170">
    <property type="match status" value="1"/>
</dbReference>
<keyword evidence="6" id="KW-1185">Reference proteome</keyword>
<dbReference type="PANTHER" id="PTHR30469">
    <property type="entry name" value="MULTIDRUG RESISTANCE PROTEIN MDTA"/>
    <property type="match status" value="1"/>
</dbReference>
<dbReference type="Gene3D" id="1.10.287.470">
    <property type="entry name" value="Helix hairpin bin"/>
    <property type="match status" value="1"/>
</dbReference>
<evidence type="ECO:0000256" key="1">
    <source>
        <dbReference type="ARBA" id="ARBA00009477"/>
    </source>
</evidence>
<dbReference type="Proteomes" id="UP000005380">
    <property type="component" value="Chromosome"/>
</dbReference>
<dbReference type="KEGG" id="tao:THIAE_09230"/>
<keyword evidence="2" id="KW-0175">Coiled coil</keyword>
<proteinExistence type="inferred from homology"/>
<evidence type="ECO:0000256" key="2">
    <source>
        <dbReference type="SAM" id="Coils"/>
    </source>
</evidence>
<dbReference type="EMBL" id="CP007030">
    <property type="protein sequence ID" value="AHF01914.1"/>
    <property type="molecule type" value="Genomic_DNA"/>
</dbReference>
<evidence type="ECO:0000259" key="3">
    <source>
        <dbReference type="Pfam" id="PF25917"/>
    </source>
</evidence>
<dbReference type="Pfam" id="PF25954">
    <property type="entry name" value="Beta-barrel_RND_2"/>
    <property type="match status" value="1"/>
</dbReference>
<dbReference type="SUPFAM" id="SSF111369">
    <property type="entry name" value="HlyD-like secretion proteins"/>
    <property type="match status" value="1"/>
</dbReference>
<dbReference type="GO" id="GO:0015562">
    <property type="term" value="F:efflux transmembrane transporter activity"/>
    <property type="evidence" value="ECO:0007669"/>
    <property type="project" value="TreeGrafter"/>
</dbReference>
<dbReference type="FunFam" id="2.40.30.170:FF:000010">
    <property type="entry name" value="Efflux RND transporter periplasmic adaptor subunit"/>
    <property type="match status" value="1"/>
</dbReference>
<dbReference type="Gene3D" id="2.40.50.100">
    <property type="match status" value="1"/>
</dbReference>
<dbReference type="PANTHER" id="PTHR30469:SF16">
    <property type="entry name" value="HAE1 FAMILY EFFLUX PUMP MFP COMPONENT"/>
    <property type="match status" value="1"/>
</dbReference>
<dbReference type="Pfam" id="PF25917">
    <property type="entry name" value="BSH_RND"/>
    <property type="match status" value="1"/>
</dbReference>
<dbReference type="AlphaFoldDB" id="W0DY46"/>
<comment type="similarity">
    <text evidence="1">Belongs to the membrane fusion protein (MFP) (TC 8.A.1) family.</text>
</comment>
<protein>
    <submittedName>
        <fullName evidence="5">RND transporter</fullName>
    </submittedName>
</protein>
<dbReference type="RefSeq" id="WP_006460839.1">
    <property type="nucleotide sequence ID" value="NZ_CP007030.1"/>
</dbReference>
<dbReference type="InterPro" id="IPR058625">
    <property type="entry name" value="MdtA-like_BSH"/>
</dbReference>
<dbReference type="InterPro" id="IPR006143">
    <property type="entry name" value="RND_pump_MFP"/>
</dbReference>
<sequence>MINLSGQWWRRSVFLLAASIIASVTFSHQLLANQLVIQGHVEQATVTESIMGLGEVLAKRHVELQPSVTERVVAVHFGDGDWVEEGQLLLTLDQAEVRAQLAELAVRLADADRQLARLRTLLARGDVSQAAVDEADLMRQTLRAQQELLNVRLARLELRAPFAGRLGVRQVNEGAMASPGLVVTDLIELDEVMVDFHLPARFLSDVAVGQTVVLESSQLNQRDIRGEVVTVFSSLDPATRTFQVRAKVANHDYTLLPGMAMTVRLDKAPRNLLRVPETAIVPMADQTFVYVLKAQADSELFKIERRKVVLGAREPGWVELVSGAELGEPVVSQGALRVRPGQQVKVADQLRQISEFAQ</sequence>
<feature type="coiled-coil region" evidence="2">
    <location>
        <begin position="94"/>
        <end position="159"/>
    </location>
</feature>
<evidence type="ECO:0000259" key="4">
    <source>
        <dbReference type="Pfam" id="PF25954"/>
    </source>
</evidence>
<feature type="domain" description="Multidrug resistance protein MdtA-like barrel-sandwich hybrid" evidence="3">
    <location>
        <begin position="60"/>
        <end position="180"/>
    </location>
</feature>
<dbReference type="OrthoDB" id="9806939at2"/>
<dbReference type="STRING" id="717772.THIAE_09230"/>
<dbReference type="InterPro" id="IPR058792">
    <property type="entry name" value="Beta-barrel_RND_2"/>
</dbReference>
<dbReference type="Gene3D" id="2.40.420.20">
    <property type="match status" value="1"/>
</dbReference>
<feature type="domain" description="CusB-like beta-barrel" evidence="4">
    <location>
        <begin position="194"/>
        <end position="267"/>
    </location>
</feature>
<gene>
    <name evidence="5" type="ORF">THIAE_09230</name>
</gene>
<dbReference type="GO" id="GO:1990281">
    <property type="term" value="C:efflux pump complex"/>
    <property type="evidence" value="ECO:0007669"/>
    <property type="project" value="TreeGrafter"/>
</dbReference>
<name>W0DY46_9GAMM</name>
<accession>W0DY46</accession>
<reference evidence="5 6" key="1">
    <citation type="submission" date="2013-12" db="EMBL/GenBank/DDBJ databases">
        <authorList>
            <consortium name="DOE Joint Genome Institute"/>
            <person name="Kappler U."/>
            <person name="Huntemann M."/>
            <person name="Han J."/>
            <person name="Chen A."/>
            <person name="Kyrpides N."/>
            <person name="Mavromatis K."/>
            <person name="Markowitz V."/>
            <person name="Palaniappan K."/>
            <person name="Ivanova N."/>
            <person name="Schaumberg A."/>
            <person name="Pati A."/>
            <person name="Liolios K."/>
            <person name="Nordberg H.P."/>
            <person name="Cantor M.N."/>
            <person name="Hua S.X."/>
            <person name="Woyke T."/>
        </authorList>
    </citation>
    <scope>NUCLEOTIDE SEQUENCE [LARGE SCALE GENOMIC DNA]</scope>
    <source>
        <strain evidence="6">AL2</strain>
    </source>
</reference>